<protein>
    <recommendedName>
        <fullName evidence="7">NlpC/P60 domain-containing protein</fullName>
    </recommendedName>
</protein>
<sequence length="306" mass="32954">MRANLLTILLTFSATTLATVAFPRATLNCACTGKDGAPGVCVPTASCSRDNGTYIDNACPGLPEDIKCCTKPHCQLQAKKGDCRWVDKCTGGKDIVEYLCPGPDAFRCCITNDGTSPTSGTLPTVTANATEPAKSSVKPSATSKTSVQPSTTPKPTTKPEEPDLGQKILKKAKEAEGIQYHWAGGNCKGPTGGGFDCSGLVSWAVCQITGRDLFSEGLRVTRSMYCASEKKLKYDKIKWADRRAGDAVFFGGKCDCEKNPDGIHHVGLMMDSEYTMFNALKTGTKIRKDNFKSWDEAACPYVIRFK</sequence>
<dbReference type="Proteomes" id="UP000800035">
    <property type="component" value="Unassembled WGS sequence"/>
</dbReference>
<dbReference type="InterPro" id="IPR038765">
    <property type="entry name" value="Papain-like_cys_pep_sf"/>
</dbReference>
<dbReference type="AlphaFoldDB" id="A0A6A5TGG4"/>
<accession>A0A6A5TGG4</accession>
<evidence type="ECO:0000313" key="8">
    <source>
        <dbReference type="EMBL" id="KAF1949896.1"/>
    </source>
</evidence>
<comment type="similarity">
    <text evidence="1">Belongs to the peptidase C40 family.</text>
</comment>
<keyword evidence="2" id="KW-0645">Protease</keyword>
<feature type="domain" description="NlpC/P60" evidence="7">
    <location>
        <begin position="162"/>
        <end position="306"/>
    </location>
</feature>
<feature type="compositionally biased region" description="Polar residues" evidence="5">
    <location>
        <begin position="120"/>
        <end position="129"/>
    </location>
</feature>
<name>A0A6A5TGG4_9PLEO</name>
<evidence type="ECO:0000256" key="6">
    <source>
        <dbReference type="SAM" id="SignalP"/>
    </source>
</evidence>
<evidence type="ECO:0000256" key="1">
    <source>
        <dbReference type="ARBA" id="ARBA00007074"/>
    </source>
</evidence>
<dbReference type="PANTHER" id="PTHR47359:SF3">
    <property type="entry name" value="NLP_P60 DOMAIN-CONTAINING PROTEIN-RELATED"/>
    <property type="match status" value="1"/>
</dbReference>
<feature type="compositionally biased region" description="Low complexity" evidence="5">
    <location>
        <begin position="142"/>
        <end position="155"/>
    </location>
</feature>
<dbReference type="GO" id="GO:0006508">
    <property type="term" value="P:proteolysis"/>
    <property type="evidence" value="ECO:0007669"/>
    <property type="project" value="UniProtKB-KW"/>
</dbReference>
<keyword evidence="3" id="KW-0378">Hydrolase</keyword>
<proteinExistence type="inferred from homology"/>
<keyword evidence="9" id="KW-1185">Reference proteome</keyword>
<feature type="chain" id="PRO_5025355363" description="NlpC/P60 domain-containing protein" evidence="6">
    <location>
        <begin position="19"/>
        <end position="306"/>
    </location>
</feature>
<dbReference type="PANTHER" id="PTHR47359">
    <property type="entry name" value="PEPTIDOGLYCAN DL-ENDOPEPTIDASE CWLO"/>
    <property type="match status" value="1"/>
</dbReference>
<dbReference type="Pfam" id="PF00877">
    <property type="entry name" value="NLPC_P60"/>
    <property type="match status" value="1"/>
</dbReference>
<feature type="signal peptide" evidence="6">
    <location>
        <begin position="1"/>
        <end position="18"/>
    </location>
</feature>
<evidence type="ECO:0000256" key="3">
    <source>
        <dbReference type="ARBA" id="ARBA00022801"/>
    </source>
</evidence>
<keyword evidence="4" id="KW-0788">Thiol protease</keyword>
<evidence type="ECO:0000259" key="7">
    <source>
        <dbReference type="PROSITE" id="PS51935"/>
    </source>
</evidence>
<dbReference type="SUPFAM" id="SSF54001">
    <property type="entry name" value="Cysteine proteinases"/>
    <property type="match status" value="1"/>
</dbReference>
<feature type="region of interest" description="Disordered" evidence="5">
    <location>
        <begin position="120"/>
        <end position="164"/>
    </location>
</feature>
<evidence type="ECO:0000256" key="2">
    <source>
        <dbReference type="ARBA" id="ARBA00022670"/>
    </source>
</evidence>
<dbReference type="OrthoDB" id="2251794at2759"/>
<evidence type="ECO:0000256" key="5">
    <source>
        <dbReference type="SAM" id="MobiDB-lite"/>
    </source>
</evidence>
<dbReference type="PROSITE" id="PS51935">
    <property type="entry name" value="NLPC_P60"/>
    <property type="match status" value="1"/>
</dbReference>
<organism evidence="8 9">
    <name type="scientific">Byssothecium circinans</name>
    <dbReference type="NCBI Taxonomy" id="147558"/>
    <lineage>
        <taxon>Eukaryota</taxon>
        <taxon>Fungi</taxon>
        <taxon>Dikarya</taxon>
        <taxon>Ascomycota</taxon>
        <taxon>Pezizomycotina</taxon>
        <taxon>Dothideomycetes</taxon>
        <taxon>Pleosporomycetidae</taxon>
        <taxon>Pleosporales</taxon>
        <taxon>Massarineae</taxon>
        <taxon>Massarinaceae</taxon>
        <taxon>Byssothecium</taxon>
    </lineage>
</organism>
<evidence type="ECO:0000256" key="4">
    <source>
        <dbReference type="ARBA" id="ARBA00022807"/>
    </source>
</evidence>
<dbReference type="InterPro" id="IPR000064">
    <property type="entry name" value="NLP_P60_dom"/>
</dbReference>
<keyword evidence="6" id="KW-0732">Signal</keyword>
<reference evidence="8" key="1">
    <citation type="journal article" date="2020" name="Stud. Mycol.">
        <title>101 Dothideomycetes genomes: a test case for predicting lifestyles and emergence of pathogens.</title>
        <authorList>
            <person name="Haridas S."/>
            <person name="Albert R."/>
            <person name="Binder M."/>
            <person name="Bloem J."/>
            <person name="Labutti K."/>
            <person name="Salamov A."/>
            <person name="Andreopoulos B."/>
            <person name="Baker S."/>
            <person name="Barry K."/>
            <person name="Bills G."/>
            <person name="Bluhm B."/>
            <person name="Cannon C."/>
            <person name="Castanera R."/>
            <person name="Culley D."/>
            <person name="Daum C."/>
            <person name="Ezra D."/>
            <person name="Gonzalez J."/>
            <person name="Henrissat B."/>
            <person name="Kuo A."/>
            <person name="Liang C."/>
            <person name="Lipzen A."/>
            <person name="Lutzoni F."/>
            <person name="Magnuson J."/>
            <person name="Mondo S."/>
            <person name="Nolan M."/>
            <person name="Ohm R."/>
            <person name="Pangilinan J."/>
            <person name="Park H.-J."/>
            <person name="Ramirez L."/>
            <person name="Alfaro M."/>
            <person name="Sun H."/>
            <person name="Tritt A."/>
            <person name="Yoshinaga Y."/>
            <person name="Zwiers L.-H."/>
            <person name="Turgeon B."/>
            <person name="Goodwin S."/>
            <person name="Spatafora J."/>
            <person name="Crous P."/>
            <person name="Grigoriev I."/>
        </authorList>
    </citation>
    <scope>NUCLEOTIDE SEQUENCE</scope>
    <source>
        <strain evidence="8">CBS 675.92</strain>
    </source>
</reference>
<dbReference type="InterPro" id="IPR051794">
    <property type="entry name" value="PG_Endopeptidase_C40"/>
</dbReference>
<gene>
    <name evidence="8" type="ORF">CC80DRAFT_483556</name>
</gene>
<dbReference type="GO" id="GO:0008234">
    <property type="term" value="F:cysteine-type peptidase activity"/>
    <property type="evidence" value="ECO:0007669"/>
    <property type="project" value="UniProtKB-KW"/>
</dbReference>
<dbReference type="EMBL" id="ML977030">
    <property type="protein sequence ID" value="KAF1949896.1"/>
    <property type="molecule type" value="Genomic_DNA"/>
</dbReference>
<dbReference type="Gene3D" id="3.90.1720.10">
    <property type="entry name" value="endopeptidase domain like (from Nostoc punctiforme)"/>
    <property type="match status" value="1"/>
</dbReference>
<evidence type="ECO:0000313" key="9">
    <source>
        <dbReference type="Proteomes" id="UP000800035"/>
    </source>
</evidence>